<reference evidence="4 5" key="1">
    <citation type="submission" date="2024-04" db="EMBL/GenBank/DDBJ databases">
        <authorList>
            <person name="Rising A."/>
            <person name="Reimegard J."/>
            <person name="Sonavane S."/>
            <person name="Akerstrom W."/>
            <person name="Nylinder S."/>
            <person name="Hedman E."/>
            <person name="Kallberg Y."/>
        </authorList>
    </citation>
    <scope>NUCLEOTIDE SEQUENCE [LARGE SCALE GENOMIC DNA]</scope>
</reference>
<dbReference type="InterPro" id="IPR000863">
    <property type="entry name" value="Sulfotransferase_dom"/>
</dbReference>
<dbReference type="SUPFAM" id="SSF52540">
    <property type="entry name" value="P-loop containing nucleoside triphosphate hydrolases"/>
    <property type="match status" value="1"/>
</dbReference>
<gene>
    <name evidence="4" type="ORF">LARSCL_LOCUS6217</name>
</gene>
<protein>
    <recommendedName>
        <fullName evidence="3">Sulfotransferase domain-containing protein</fullName>
    </recommendedName>
</protein>
<evidence type="ECO:0000313" key="5">
    <source>
        <dbReference type="Proteomes" id="UP001497382"/>
    </source>
</evidence>
<evidence type="ECO:0000313" key="4">
    <source>
        <dbReference type="EMBL" id="CAL1272153.1"/>
    </source>
</evidence>
<dbReference type="EMBL" id="CAXIEN010000058">
    <property type="protein sequence ID" value="CAL1272153.1"/>
    <property type="molecule type" value="Genomic_DNA"/>
</dbReference>
<dbReference type="AlphaFoldDB" id="A0AAV1ZLB5"/>
<dbReference type="PANTHER" id="PTHR11783">
    <property type="entry name" value="SULFOTRANSFERASE SULT"/>
    <property type="match status" value="1"/>
</dbReference>
<dbReference type="Pfam" id="PF00685">
    <property type="entry name" value="Sulfotransfer_1"/>
    <property type="match status" value="1"/>
</dbReference>
<evidence type="ECO:0000259" key="3">
    <source>
        <dbReference type="Pfam" id="PF00685"/>
    </source>
</evidence>
<sequence>MPSFQIIRGIPFLNADYFSREKIEGTMDYLPRDGDIIIASYPKTGTTWLQYIALQIISKGQLFPSFSDAISKVAPFMGISGPEDINNLSGVRIYKHHYRYDMVKKNSKSKVLYIYRDPKDVVISLYHFQQELFDQKVDLHEFFTDFLNGNVGYGRYFEHALSFLAHRNDDNILLISYEKLYANPKEGILRIAKFLGEEYYRNLKEDESLLHKIVEYTSFDYMKTNLTLELPHQTSKLASSENSKNIINFFRKGVVGDGKDSLSSDQLRRLREVATEIMKGSDVLQYWFKE</sequence>
<evidence type="ECO:0000256" key="2">
    <source>
        <dbReference type="ARBA" id="ARBA00022679"/>
    </source>
</evidence>
<proteinExistence type="inferred from homology"/>
<comment type="similarity">
    <text evidence="1">Belongs to the sulfotransferase 1 family.</text>
</comment>
<dbReference type="InterPro" id="IPR027417">
    <property type="entry name" value="P-loop_NTPase"/>
</dbReference>
<feature type="domain" description="Sulfotransferase" evidence="3">
    <location>
        <begin position="33"/>
        <end position="281"/>
    </location>
</feature>
<dbReference type="GO" id="GO:0008146">
    <property type="term" value="F:sulfotransferase activity"/>
    <property type="evidence" value="ECO:0007669"/>
    <property type="project" value="InterPro"/>
</dbReference>
<comment type="caution">
    <text evidence="4">The sequence shown here is derived from an EMBL/GenBank/DDBJ whole genome shotgun (WGS) entry which is preliminary data.</text>
</comment>
<name>A0AAV1ZLB5_9ARAC</name>
<evidence type="ECO:0000256" key="1">
    <source>
        <dbReference type="ARBA" id="ARBA00005771"/>
    </source>
</evidence>
<organism evidence="4 5">
    <name type="scientific">Larinioides sclopetarius</name>
    <dbReference type="NCBI Taxonomy" id="280406"/>
    <lineage>
        <taxon>Eukaryota</taxon>
        <taxon>Metazoa</taxon>
        <taxon>Ecdysozoa</taxon>
        <taxon>Arthropoda</taxon>
        <taxon>Chelicerata</taxon>
        <taxon>Arachnida</taxon>
        <taxon>Araneae</taxon>
        <taxon>Araneomorphae</taxon>
        <taxon>Entelegynae</taxon>
        <taxon>Araneoidea</taxon>
        <taxon>Araneidae</taxon>
        <taxon>Larinioides</taxon>
    </lineage>
</organism>
<keyword evidence="5" id="KW-1185">Reference proteome</keyword>
<dbReference type="Gene3D" id="3.40.50.300">
    <property type="entry name" value="P-loop containing nucleotide triphosphate hydrolases"/>
    <property type="match status" value="1"/>
</dbReference>
<keyword evidence="2" id="KW-0808">Transferase</keyword>
<accession>A0AAV1ZLB5</accession>
<dbReference type="Proteomes" id="UP001497382">
    <property type="component" value="Unassembled WGS sequence"/>
</dbReference>